<dbReference type="InterPro" id="IPR011006">
    <property type="entry name" value="CheY-like_superfamily"/>
</dbReference>
<evidence type="ECO:0000313" key="11">
    <source>
        <dbReference type="EMBL" id="MCU6790935.1"/>
    </source>
</evidence>
<keyword evidence="12" id="KW-1185">Reference proteome</keyword>
<dbReference type="PANTHER" id="PTHR42713">
    <property type="entry name" value="HISTIDINE KINASE-RELATED"/>
    <property type="match status" value="1"/>
</dbReference>
<keyword evidence="6" id="KW-0238">DNA-binding</keyword>
<evidence type="ECO:0000256" key="6">
    <source>
        <dbReference type="ARBA" id="ARBA00023125"/>
    </source>
</evidence>
<keyword evidence="7" id="KW-0804">Transcription</keyword>
<comment type="caution">
    <text evidence="11">The sequence shown here is derived from an EMBL/GenBank/DDBJ whole genome shotgun (WGS) entry which is preliminary data.</text>
</comment>
<feature type="modified residue" description="4-aspartylphosphate" evidence="8">
    <location>
        <position position="55"/>
    </location>
</feature>
<organism evidence="11 12">
    <name type="scientific">Paenibacillus baimaensis</name>
    <dbReference type="NCBI Taxonomy" id="2982185"/>
    <lineage>
        <taxon>Bacteria</taxon>
        <taxon>Bacillati</taxon>
        <taxon>Bacillota</taxon>
        <taxon>Bacilli</taxon>
        <taxon>Bacillales</taxon>
        <taxon>Paenibacillaceae</taxon>
        <taxon>Paenibacillus</taxon>
    </lineage>
</organism>
<evidence type="ECO:0000256" key="7">
    <source>
        <dbReference type="ARBA" id="ARBA00023163"/>
    </source>
</evidence>
<dbReference type="EMBL" id="JAOQIO010000007">
    <property type="protein sequence ID" value="MCU6790935.1"/>
    <property type="molecule type" value="Genomic_DNA"/>
</dbReference>
<sequence>MLKVLIADDEYLVREMLKNAIDWQDQGFEIVGEADNGKQVLSQLAHTVPDLVIIDINMPIVNGIEVAKEIYTHYPLMHMIIVSGYSDFEYARQAITYKVTDYLLKPIDDHALLTAVQRVKHELDSRALTIQKLQHWDASESALQSVRFAHFIKLWVESSLSNEQVAANLHDFQVTLPSDYIQCALVELGPSLTELSPPDSGYSDAADNVVSQVLELGTSCLRNAGLPWHVLHRVDSRTLTLIIGSTYGFEHFLPAALAEWMEIVHAKHSLSLTIGISETNSGYDSLPQLYMSSRQQLARKFYLGHGSMIRPTSIRSQEARQSYLAFPREKLSFLIRSGQTANLRAILKDYYVALANEQTYTREAAFLFSSELLNLEAHRLVQKQVTSDVIHQVETLAELAETTIRILTELSVSYYQEQLTKKDELVQQSKYFIMEALDDPDLSVELLSQKLFVSASYLSHRFKKLQGIGLSEYINTLRMHKAVELLSEQDYKLHVLAEKVGYRDPVYFSKCFKKMFQISFSEYKRAR</sequence>
<dbReference type="InterPro" id="IPR009057">
    <property type="entry name" value="Homeodomain-like_sf"/>
</dbReference>
<dbReference type="Gene3D" id="3.40.50.2300">
    <property type="match status" value="1"/>
</dbReference>
<evidence type="ECO:0000256" key="3">
    <source>
        <dbReference type="ARBA" id="ARBA00022553"/>
    </source>
</evidence>
<evidence type="ECO:0000259" key="9">
    <source>
        <dbReference type="PROSITE" id="PS01124"/>
    </source>
</evidence>
<keyword evidence="3 8" id="KW-0597">Phosphoprotein</keyword>
<dbReference type="SMART" id="SM00448">
    <property type="entry name" value="REC"/>
    <property type="match status" value="1"/>
</dbReference>
<feature type="domain" description="HTH araC/xylS-type" evidence="9">
    <location>
        <begin position="427"/>
        <end position="526"/>
    </location>
</feature>
<evidence type="ECO:0000313" key="12">
    <source>
        <dbReference type="Proteomes" id="UP001652445"/>
    </source>
</evidence>
<dbReference type="InterPro" id="IPR051552">
    <property type="entry name" value="HptR"/>
</dbReference>
<dbReference type="SUPFAM" id="SSF46689">
    <property type="entry name" value="Homeodomain-like"/>
    <property type="match status" value="1"/>
</dbReference>
<evidence type="ECO:0000256" key="1">
    <source>
        <dbReference type="ARBA" id="ARBA00004496"/>
    </source>
</evidence>
<name>A0ABT2U8H9_9BACL</name>
<comment type="subcellular location">
    <subcellularLocation>
        <location evidence="1">Cytoplasm</location>
    </subcellularLocation>
</comment>
<evidence type="ECO:0000259" key="10">
    <source>
        <dbReference type="PROSITE" id="PS50110"/>
    </source>
</evidence>
<dbReference type="Pfam" id="PF12833">
    <property type="entry name" value="HTH_18"/>
    <property type="match status" value="1"/>
</dbReference>
<dbReference type="Gene3D" id="1.10.10.60">
    <property type="entry name" value="Homeodomain-like"/>
    <property type="match status" value="2"/>
</dbReference>
<proteinExistence type="predicted"/>
<accession>A0ABT2U8H9</accession>
<dbReference type="RefSeq" id="WP_262682482.1">
    <property type="nucleotide sequence ID" value="NZ_JAOQIO010000007.1"/>
</dbReference>
<dbReference type="CDD" id="cd17536">
    <property type="entry name" value="REC_YesN-like"/>
    <property type="match status" value="1"/>
</dbReference>
<dbReference type="Pfam" id="PF00072">
    <property type="entry name" value="Response_reg"/>
    <property type="match status" value="1"/>
</dbReference>
<protein>
    <submittedName>
        <fullName evidence="11">Response regulator</fullName>
    </submittedName>
</protein>
<dbReference type="PROSITE" id="PS50110">
    <property type="entry name" value="RESPONSE_REGULATORY"/>
    <property type="match status" value="1"/>
</dbReference>
<keyword evidence="4" id="KW-0902">Two-component regulatory system</keyword>
<feature type="domain" description="Response regulatory" evidence="10">
    <location>
        <begin position="3"/>
        <end position="120"/>
    </location>
</feature>
<dbReference type="InterPro" id="IPR018060">
    <property type="entry name" value="HTH_AraC"/>
</dbReference>
<dbReference type="SUPFAM" id="SSF52172">
    <property type="entry name" value="CheY-like"/>
    <property type="match status" value="1"/>
</dbReference>
<evidence type="ECO:0000256" key="8">
    <source>
        <dbReference type="PROSITE-ProRule" id="PRU00169"/>
    </source>
</evidence>
<dbReference type="Proteomes" id="UP001652445">
    <property type="component" value="Unassembled WGS sequence"/>
</dbReference>
<dbReference type="InterPro" id="IPR001789">
    <property type="entry name" value="Sig_transdc_resp-reg_receiver"/>
</dbReference>
<dbReference type="PROSITE" id="PS01124">
    <property type="entry name" value="HTH_ARAC_FAMILY_2"/>
    <property type="match status" value="1"/>
</dbReference>
<keyword evidence="5" id="KW-0805">Transcription regulation</keyword>
<evidence type="ECO:0000256" key="5">
    <source>
        <dbReference type="ARBA" id="ARBA00023015"/>
    </source>
</evidence>
<evidence type="ECO:0000256" key="2">
    <source>
        <dbReference type="ARBA" id="ARBA00022490"/>
    </source>
</evidence>
<dbReference type="PANTHER" id="PTHR42713:SF3">
    <property type="entry name" value="TRANSCRIPTIONAL REGULATORY PROTEIN HPTR"/>
    <property type="match status" value="1"/>
</dbReference>
<evidence type="ECO:0000256" key="4">
    <source>
        <dbReference type="ARBA" id="ARBA00023012"/>
    </source>
</evidence>
<gene>
    <name evidence="11" type="ORF">OB236_02225</name>
</gene>
<keyword evidence="2" id="KW-0963">Cytoplasm</keyword>
<reference evidence="11 12" key="1">
    <citation type="submission" date="2022-09" db="EMBL/GenBank/DDBJ databases">
        <authorList>
            <person name="Han X.L."/>
            <person name="Wang Q."/>
            <person name="Lu T."/>
        </authorList>
    </citation>
    <scope>NUCLEOTIDE SEQUENCE [LARGE SCALE GENOMIC DNA]</scope>
    <source>
        <strain evidence="11 12">WQ 127069</strain>
    </source>
</reference>
<dbReference type="SMART" id="SM00342">
    <property type="entry name" value="HTH_ARAC"/>
    <property type="match status" value="1"/>
</dbReference>